<proteinExistence type="predicted"/>
<accession>A0A6J6BW46</accession>
<evidence type="ECO:0000313" key="1">
    <source>
        <dbReference type="EMBL" id="CAB4542994.1"/>
    </source>
</evidence>
<reference evidence="1" key="1">
    <citation type="submission" date="2020-05" db="EMBL/GenBank/DDBJ databases">
        <authorList>
            <person name="Chiriac C."/>
            <person name="Salcher M."/>
            <person name="Ghai R."/>
            <person name="Kavagutti S V."/>
        </authorList>
    </citation>
    <scope>NUCLEOTIDE SEQUENCE</scope>
</reference>
<organism evidence="1">
    <name type="scientific">freshwater metagenome</name>
    <dbReference type="NCBI Taxonomy" id="449393"/>
    <lineage>
        <taxon>unclassified sequences</taxon>
        <taxon>metagenomes</taxon>
        <taxon>ecological metagenomes</taxon>
    </lineage>
</organism>
<protein>
    <submittedName>
        <fullName evidence="1">Unannotated protein</fullName>
    </submittedName>
</protein>
<gene>
    <name evidence="1" type="ORF">UFOPK1425_00661</name>
</gene>
<dbReference type="AlphaFoldDB" id="A0A6J6BW46"/>
<sequence length="152" mass="16917">MPSPALITEALIQPESARRWAAPDAPCLITTASAPIACKVCAVSFNDSPLLTLEPFAEKLMTSADNRFAADSNEMRVLVESSKKRLTTVRPRNVGSFFIGPSEIFDNSLAVFSIPKASAEVKSSIESRWRFIYLPRLKFLRYLNHQFQIIAP</sequence>
<dbReference type="EMBL" id="CAEZSJ010000108">
    <property type="protein sequence ID" value="CAB4542994.1"/>
    <property type="molecule type" value="Genomic_DNA"/>
</dbReference>
<name>A0A6J6BW46_9ZZZZ</name>